<dbReference type="RefSeq" id="WP_191732015.1">
    <property type="nucleotide sequence ID" value="NZ_JACSPR010000001.1"/>
</dbReference>
<name>A0A8I0HLB1_9CORY</name>
<accession>A0A8I0HLB1</accession>
<dbReference type="Pfam" id="PF11248">
    <property type="entry name" value="DUF3046"/>
    <property type="match status" value="1"/>
</dbReference>
<dbReference type="EMBL" id="JACSPR010000001">
    <property type="protein sequence ID" value="MBD8028749.1"/>
    <property type="molecule type" value="Genomic_DNA"/>
</dbReference>
<sequence length="71" mass="8162">MRLSEFRQLIEDEFGEARGEWIAHSHTLATLGMTADEAVESGVDLRDVWLQLCTDFDVPEDRRLGRDDPRS</sequence>
<proteinExistence type="predicted"/>
<evidence type="ECO:0000313" key="1">
    <source>
        <dbReference type="EMBL" id="MBD8028749.1"/>
    </source>
</evidence>
<gene>
    <name evidence="1" type="ORF">H9627_00160</name>
</gene>
<dbReference type="Proteomes" id="UP000650224">
    <property type="component" value="Unassembled WGS sequence"/>
</dbReference>
<evidence type="ECO:0000313" key="2">
    <source>
        <dbReference type="Proteomes" id="UP000650224"/>
    </source>
</evidence>
<protein>
    <submittedName>
        <fullName evidence="1">DUF3046 domain-containing protein</fullName>
    </submittedName>
</protein>
<dbReference type="InterPro" id="IPR021408">
    <property type="entry name" value="DUF3046"/>
</dbReference>
<organism evidence="1 2">
    <name type="scientific">Corynebacterium gallinarum</name>
    <dbReference type="NCBI Taxonomy" id="2762214"/>
    <lineage>
        <taxon>Bacteria</taxon>
        <taxon>Bacillati</taxon>
        <taxon>Actinomycetota</taxon>
        <taxon>Actinomycetes</taxon>
        <taxon>Mycobacteriales</taxon>
        <taxon>Corynebacteriaceae</taxon>
        <taxon>Corynebacterium</taxon>
    </lineage>
</organism>
<dbReference type="AlphaFoldDB" id="A0A8I0HLB1"/>
<reference evidence="1 2" key="1">
    <citation type="submission" date="2020-08" db="EMBL/GenBank/DDBJ databases">
        <title>A Genomic Blueprint of the Chicken Gut Microbiome.</title>
        <authorList>
            <person name="Gilroy R."/>
            <person name="Ravi A."/>
            <person name="Getino M."/>
            <person name="Pursley I."/>
            <person name="Horton D.L."/>
            <person name="Alikhan N.-F."/>
            <person name="Baker D."/>
            <person name="Gharbi K."/>
            <person name="Hall N."/>
            <person name="Watson M."/>
            <person name="Adriaenssens E.M."/>
            <person name="Foster-Nyarko E."/>
            <person name="Jarju S."/>
            <person name="Secka A."/>
            <person name="Antonio M."/>
            <person name="Oren A."/>
            <person name="Chaudhuri R."/>
            <person name="La Ragione R.M."/>
            <person name="Hildebrand F."/>
            <person name="Pallen M.J."/>
        </authorList>
    </citation>
    <scope>NUCLEOTIDE SEQUENCE [LARGE SCALE GENOMIC DNA]</scope>
    <source>
        <strain evidence="1 2">Sa1YVA5</strain>
    </source>
</reference>
<comment type="caution">
    <text evidence="1">The sequence shown here is derived from an EMBL/GenBank/DDBJ whole genome shotgun (WGS) entry which is preliminary data.</text>
</comment>
<keyword evidence="2" id="KW-1185">Reference proteome</keyword>